<evidence type="ECO:0000259" key="3">
    <source>
        <dbReference type="Pfam" id="PF20042"/>
    </source>
</evidence>
<dbReference type="PANTHER" id="PTHR33678:SF2">
    <property type="match status" value="1"/>
</dbReference>
<gene>
    <name evidence="4" type="ORF">ElP_41300</name>
</gene>
<accession>A0A518H5U4</accession>
<dbReference type="InterPro" id="IPR045618">
    <property type="entry name" value="DUF6444"/>
</dbReference>
<dbReference type="NCBIfam" id="NF033517">
    <property type="entry name" value="transpos_IS66"/>
    <property type="match status" value="1"/>
</dbReference>
<proteinExistence type="predicted"/>
<dbReference type="RefSeq" id="WP_145272323.1">
    <property type="nucleotide sequence ID" value="NZ_CP036426.1"/>
</dbReference>
<keyword evidence="5" id="KW-1185">Reference proteome</keyword>
<protein>
    <submittedName>
        <fullName evidence="4">Transposase IS66 family protein</fullName>
    </submittedName>
</protein>
<evidence type="ECO:0000259" key="2">
    <source>
        <dbReference type="Pfam" id="PF03050"/>
    </source>
</evidence>
<evidence type="ECO:0000313" key="4">
    <source>
        <dbReference type="EMBL" id="QDV36212.1"/>
    </source>
</evidence>
<feature type="domain" description="Transposase IS66 central" evidence="2">
    <location>
        <begin position="186"/>
        <end position="424"/>
    </location>
</feature>
<feature type="compositionally biased region" description="Low complexity" evidence="1">
    <location>
        <begin position="43"/>
        <end position="52"/>
    </location>
</feature>
<dbReference type="Pfam" id="PF03050">
    <property type="entry name" value="DDE_Tnp_IS66"/>
    <property type="match status" value="1"/>
</dbReference>
<dbReference type="InterPro" id="IPR052344">
    <property type="entry name" value="Transposase-related"/>
</dbReference>
<evidence type="ECO:0000313" key="5">
    <source>
        <dbReference type="Proteomes" id="UP000317835"/>
    </source>
</evidence>
<dbReference type="EMBL" id="CP036426">
    <property type="protein sequence ID" value="QDV36212.1"/>
    <property type="molecule type" value="Genomic_DNA"/>
</dbReference>
<evidence type="ECO:0000256" key="1">
    <source>
        <dbReference type="SAM" id="MobiDB-lite"/>
    </source>
</evidence>
<reference evidence="4 5" key="1">
    <citation type="submission" date="2019-02" db="EMBL/GenBank/DDBJ databases">
        <title>Deep-cultivation of Planctomycetes and their phenomic and genomic characterization uncovers novel biology.</title>
        <authorList>
            <person name="Wiegand S."/>
            <person name="Jogler M."/>
            <person name="Boedeker C."/>
            <person name="Pinto D."/>
            <person name="Vollmers J."/>
            <person name="Rivas-Marin E."/>
            <person name="Kohn T."/>
            <person name="Peeters S.H."/>
            <person name="Heuer A."/>
            <person name="Rast P."/>
            <person name="Oberbeckmann S."/>
            <person name="Bunk B."/>
            <person name="Jeske O."/>
            <person name="Meyerdierks A."/>
            <person name="Storesund J.E."/>
            <person name="Kallscheuer N."/>
            <person name="Luecker S."/>
            <person name="Lage O.M."/>
            <person name="Pohl T."/>
            <person name="Merkel B.J."/>
            <person name="Hornburger P."/>
            <person name="Mueller R.-W."/>
            <person name="Bruemmer F."/>
            <person name="Labrenz M."/>
            <person name="Spormann A.M."/>
            <person name="Op den Camp H."/>
            <person name="Overmann J."/>
            <person name="Amann R."/>
            <person name="Jetten M.S.M."/>
            <person name="Mascher T."/>
            <person name="Medema M.H."/>
            <person name="Devos D.P."/>
            <person name="Kaster A.-K."/>
            <person name="Ovreas L."/>
            <person name="Rohde M."/>
            <person name="Galperin M.Y."/>
            <person name="Jogler C."/>
        </authorList>
    </citation>
    <scope>NUCLEOTIDE SEQUENCE [LARGE SCALE GENOMIC DNA]</scope>
    <source>
        <strain evidence="4 5">ElP</strain>
    </source>
</reference>
<dbReference type="PANTHER" id="PTHR33678">
    <property type="entry name" value="BLL1576 PROTEIN"/>
    <property type="match status" value="1"/>
</dbReference>
<feature type="compositionally biased region" description="Basic residues" evidence="1">
    <location>
        <begin position="59"/>
        <end position="84"/>
    </location>
</feature>
<dbReference type="KEGG" id="tpla:ElP_41300"/>
<sequence length="474" mass="53098">MKDQPPIDQPLWDGLPAEARAAVSALVDSYERWLAELEQRLGRNSTNSSRPPSSDPPSLKRRRPPAPHSGRKRGGQPGHRRHVRPLVPPERLRQVVECRPPSCRRCGDALAGDDPEPIRHQVAEVPPIQPVVDEYRLHRLKCPRCRTTTCAKLPPGVPIGAFRPRLRAALSVLAGAYRLGKRPIRQLACDLLGLSISAGVICRLERQWAAELEAPVEGLREHDRAAASAHIDETSWWQGRDKMWLWAAITKGATGFTIAKSRGAAVAKAMLGTDRRKVVISDRFKSYAWVKRRQFCWAHLRRDFQAMIDRGGEAGEVGRRLLDRSDALFRWWHRVRDGTLARSSFRLYVSWLRDCLRDDLRRGLGCGCAQTAATCRELLAGETHLWTFVRVEGIEPTNNHAERALRHGVIYRKLSGGTDSESGSRFVERMLSVLATCRQQGMNVQDYLTRAYRAHLDGGTVPSLIPAAPPIAPA</sequence>
<dbReference type="Pfam" id="PF20042">
    <property type="entry name" value="DUF6444"/>
    <property type="match status" value="1"/>
</dbReference>
<dbReference type="AlphaFoldDB" id="A0A518H5U4"/>
<dbReference type="InterPro" id="IPR004291">
    <property type="entry name" value="Transposase_IS66_central"/>
</dbReference>
<feature type="domain" description="DUF6444" evidence="3">
    <location>
        <begin position="17"/>
        <end position="84"/>
    </location>
</feature>
<dbReference type="Proteomes" id="UP000317835">
    <property type="component" value="Chromosome"/>
</dbReference>
<feature type="region of interest" description="Disordered" evidence="1">
    <location>
        <begin position="40"/>
        <end position="88"/>
    </location>
</feature>
<dbReference type="OrthoDB" id="8241751at2"/>
<name>A0A518H5U4_9BACT</name>
<organism evidence="4 5">
    <name type="scientific">Tautonia plasticadhaerens</name>
    <dbReference type="NCBI Taxonomy" id="2527974"/>
    <lineage>
        <taxon>Bacteria</taxon>
        <taxon>Pseudomonadati</taxon>
        <taxon>Planctomycetota</taxon>
        <taxon>Planctomycetia</taxon>
        <taxon>Isosphaerales</taxon>
        <taxon>Isosphaeraceae</taxon>
        <taxon>Tautonia</taxon>
    </lineage>
</organism>